<sequence length="272" mass="30928">MSQDNEFKSDSSESNLGVPGPKIEIYMKGKNDENKEPPECNLERDMPGSETNIRQENNESKEFFKGLLFSAAKTESSSLETSNQAEPSSLEPSAQAEPSSVEPSVLIESENSAATDNLPSSSEYARKRHLETQQQFPEETLPVLWDVKPTEIPKICTDTNTKRLVIYGDFEDVNDHYAKDLPDWKKTNSYEFCFRDSCGAMTTLSGSQFIPKNYQHVANEARSKFYETRVCMDDTDPLYPSAIDVYLYNTNFVISWRFNYVNYWPCFSGGIN</sequence>
<proteinExistence type="predicted"/>
<feature type="region of interest" description="Disordered" evidence="1">
    <location>
        <begin position="1"/>
        <end position="60"/>
    </location>
</feature>
<organism evidence="2 3">
    <name type="scientific">Helicostylum pulchrum</name>
    <dbReference type="NCBI Taxonomy" id="562976"/>
    <lineage>
        <taxon>Eukaryota</taxon>
        <taxon>Fungi</taxon>
        <taxon>Fungi incertae sedis</taxon>
        <taxon>Mucoromycota</taxon>
        <taxon>Mucoromycotina</taxon>
        <taxon>Mucoromycetes</taxon>
        <taxon>Mucorales</taxon>
        <taxon>Mucorineae</taxon>
        <taxon>Mucoraceae</taxon>
        <taxon>Helicostylum</taxon>
    </lineage>
</organism>
<gene>
    <name evidence="2" type="ORF">HPULCUR_006317</name>
</gene>
<comment type="caution">
    <text evidence="2">The sequence shown here is derived from an EMBL/GenBank/DDBJ whole genome shotgun (WGS) entry which is preliminary data.</text>
</comment>
<protein>
    <submittedName>
        <fullName evidence="2">Uncharacterized protein</fullName>
    </submittedName>
</protein>
<keyword evidence="3" id="KW-1185">Reference proteome</keyword>
<feature type="compositionally biased region" description="Basic and acidic residues" evidence="1">
    <location>
        <begin position="1"/>
        <end position="11"/>
    </location>
</feature>
<feature type="compositionally biased region" description="Polar residues" evidence="1">
    <location>
        <begin position="74"/>
        <end position="102"/>
    </location>
</feature>
<feature type="region of interest" description="Disordered" evidence="1">
    <location>
        <begin position="74"/>
        <end position="103"/>
    </location>
</feature>
<evidence type="ECO:0000313" key="3">
    <source>
        <dbReference type="Proteomes" id="UP001476247"/>
    </source>
</evidence>
<accession>A0ABP9Y1K1</accession>
<dbReference type="EMBL" id="BAABUJ010000017">
    <property type="protein sequence ID" value="GAA5800878.1"/>
    <property type="molecule type" value="Genomic_DNA"/>
</dbReference>
<dbReference type="Proteomes" id="UP001476247">
    <property type="component" value="Unassembled WGS sequence"/>
</dbReference>
<name>A0ABP9Y1K1_9FUNG</name>
<feature type="compositionally biased region" description="Basic and acidic residues" evidence="1">
    <location>
        <begin position="25"/>
        <end position="47"/>
    </location>
</feature>
<evidence type="ECO:0000313" key="2">
    <source>
        <dbReference type="EMBL" id="GAA5800878.1"/>
    </source>
</evidence>
<evidence type="ECO:0000256" key="1">
    <source>
        <dbReference type="SAM" id="MobiDB-lite"/>
    </source>
</evidence>
<reference evidence="2 3" key="1">
    <citation type="submission" date="2024-04" db="EMBL/GenBank/DDBJ databases">
        <title>genome sequences of Mucor flavus KT1a and Helicostylum pulchrum KT1b strains isolation_sourced from the surface of a dry-aged beef.</title>
        <authorList>
            <person name="Toyotome T."/>
            <person name="Hosono M."/>
            <person name="Torimaru M."/>
            <person name="Fukuda K."/>
            <person name="Mikami N."/>
        </authorList>
    </citation>
    <scope>NUCLEOTIDE SEQUENCE [LARGE SCALE GENOMIC DNA]</scope>
    <source>
        <strain evidence="2 3">KT1b</strain>
    </source>
</reference>